<evidence type="ECO:0000256" key="1">
    <source>
        <dbReference type="ARBA" id="ARBA00002672"/>
    </source>
</evidence>
<feature type="transmembrane region" description="Helical" evidence="10">
    <location>
        <begin position="96"/>
        <end position="116"/>
    </location>
</feature>
<name>A0A511NFQ2_9FLAO</name>
<dbReference type="RefSeq" id="WP_019976242.1">
    <property type="nucleotide sequence ID" value="NZ_BJXC01000008.1"/>
</dbReference>
<evidence type="ECO:0000256" key="7">
    <source>
        <dbReference type="ARBA" id="ARBA00022692"/>
    </source>
</evidence>
<dbReference type="GeneID" id="84650850"/>
<dbReference type="STRING" id="1218108.GCA_000382425_02765"/>
<feature type="transmembrane region" description="Helical" evidence="10">
    <location>
        <begin position="167"/>
        <end position="186"/>
    </location>
</feature>
<dbReference type="GO" id="GO:0005886">
    <property type="term" value="C:plasma membrane"/>
    <property type="evidence" value="ECO:0007669"/>
    <property type="project" value="UniProtKB-SubCell"/>
</dbReference>
<evidence type="ECO:0000256" key="8">
    <source>
        <dbReference type="ARBA" id="ARBA00022989"/>
    </source>
</evidence>
<keyword evidence="6" id="KW-1003">Cell membrane</keyword>
<dbReference type="OrthoDB" id="9791248at2"/>
<evidence type="ECO:0000256" key="5">
    <source>
        <dbReference type="ARBA" id="ARBA00022448"/>
    </source>
</evidence>
<evidence type="ECO:0000256" key="3">
    <source>
        <dbReference type="ARBA" id="ARBA00006669"/>
    </source>
</evidence>
<feature type="transmembrane region" description="Helical" evidence="10">
    <location>
        <begin position="35"/>
        <end position="52"/>
    </location>
</feature>
<comment type="function">
    <text evidence="1">Required for nicotinamide riboside transport across the inner membrane.</text>
</comment>
<evidence type="ECO:0000256" key="10">
    <source>
        <dbReference type="SAM" id="Phobius"/>
    </source>
</evidence>
<dbReference type="GO" id="GO:0034257">
    <property type="term" value="F:nicotinamide riboside transmembrane transporter activity"/>
    <property type="evidence" value="ECO:0007669"/>
    <property type="project" value="InterPro"/>
</dbReference>
<gene>
    <name evidence="11" type="ORF">EB1_14530</name>
</gene>
<organism evidence="11 12">
    <name type="scientific">Empedobacter brevis NBRC 14943 = ATCC 43319</name>
    <dbReference type="NCBI Taxonomy" id="1218108"/>
    <lineage>
        <taxon>Bacteria</taxon>
        <taxon>Pseudomonadati</taxon>
        <taxon>Bacteroidota</taxon>
        <taxon>Flavobacteriia</taxon>
        <taxon>Flavobacteriales</taxon>
        <taxon>Weeksellaceae</taxon>
        <taxon>Empedobacter</taxon>
    </lineage>
</organism>
<dbReference type="EMBL" id="BJXC01000008">
    <property type="protein sequence ID" value="GEM51663.1"/>
    <property type="molecule type" value="Genomic_DNA"/>
</dbReference>
<feature type="transmembrane region" description="Helical" evidence="10">
    <location>
        <begin position="146"/>
        <end position="161"/>
    </location>
</feature>
<dbReference type="AlphaFoldDB" id="A0A511NFQ2"/>
<evidence type="ECO:0000313" key="12">
    <source>
        <dbReference type="Proteomes" id="UP000321245"/>
    </source>
</evidence>
<comment type="subcellular location">
    <subcellularLocation>
        <location evidence="2">Cell membrane</location>
        <topology evidence="2">Multi-pass membrane protein</topology>
    </subcellularLocation>
</comment>
<keyword evidence="9 10" id="KW-0472">Membrane</keyword>
<sequence length="195" mass="23038">MMKEIISQTTWQEWLGVLFSIFQVVLARYNNPKNYLFGIAGITLSLFVMFNSKLYAEFTLNIYYLVMSIYGWLYWKFGKQKHEIEISKTNKREWSFVIGIILLSFTIFYFALTHFTDSDVPIWDSAVSAFAWAGMWLMAKRKLENWILLNISNIISIPLMIHKNLYLYAFLSLILFSVAISGYFNWRKILNEKNA</sequence>
<dbReference type="InterPro" id="IPR006419">
    <property type="entry name" value="NMN_transpt_PnuC"/>
</dbReference>
<protein>
    <recommendedName>
        <fullName evidence="4">Nicotinamide riboside transporter PnuC</fullName>
    </recommendedName>
</protein>
<keyword evidence="12" id="KW-1185">Reference proteome</keyword>
<dbReference type="Proteomes" id="UP000321245">
    <property type="component" value="Unassembled WGS sequence"/>
</dbReference>
<feature type="transmembrane region" description="Helical" evidence="10">
    <location>
        <begin position="58"/>
        <end position="75"/>
    </location>
</feature>
<dbReference type="Pfam" id="PF04973">
    <property type="entry name" value="NMN_transporter"/>
    <property type="match status" value="1"/>
</dbReference>
<evidence type="ECO:0000256" key="2">
    <source>
        <dbReference type="ARBA" id="ARBA00004651"/>
    </source>
</evidence>
<accession>A0A511NFQ2</accession>
<comment type="caution">
    <text evidence="11">The sequence shown here is derived from an EMBL/GenBank/DDBJ whole genome shotgun (WGS) entry which is preliminary data.</text>
</comment>
<evidence type="ECO:0000256" key="6">
    <source>
        <dbReference type="ARBA" id="ARBA00022475"/>
    </source>
</evidence>
<feature type="transmembrane region" description="Helical" evidence="10">
    <location>
        <begin position="122"/>
        <end position="139"/>
    </location>
</feature>
<proteinExistence type="inferred from homology"/>
<reference evidence="11 12" key="1">
    <citation type="submission" date="2019-07" db="EMBL/GenBank/DDBJ databases">
        <title>Whole genome shotgun sequence of Empedobacter brevis NBRC 14943.</title>
        <authorList>
            <person name="Hosoyama A."/>
            <person name="Uohara A."/>
            <person name="Ohji S."/>
            <person name="Ichikawa N."/>
        </authorList>
    </citation>
    <scope>NUCLEOTIDE SEQUENCE [LARGE SCALE GENOMIC DNA]</scope>
    <source>
        <strain evidence="11 12">NBRC 14943</strain>
    </source>
</reference>
<dbReference type="PANTHER" id="PTHR36122:SF2">
    <property type="entry name" value="NICOTINAMIDE RIBOSIDE TRANSPORTER PNUC"/>
    <property type="match status" value="1"/>
</dbReference>
<keyword evidence="7 10" id="KW-0812">Transmembrane</keyword>
<evidence type="ECO:0000313" key="11">
    <source>
        <dbReference type="EMBL" id="GEM51663.1"/>
    </source>
</evidence>
<keyword evidence="5" id="KW-0813">Transport</keyword>
<evidence type="ECO:0000256" key="4">
    <source>
        <dbReference type="ARBA" id="ARBA00017522"/>
    </source>
</evidence>
<comment type="similarity">
    <text evidence="3">Belongs to the nicotinamide ribonucleoside (NR) uptake permease (TC 4.B.1) family.</text>
</comment>
<keyword evidence="8 10" id="KW-1133">Transmembrane helix</keyword>
<evidence type="ECO:0000256" key="9">
    <source>
        <dbReference type="ARBA" id="ARBA00023136"/>
    </source>
</evidence>
<dbReference type="PANTHER" id="PTHR36122">
    <property type="entry name" value="NICOTINAMIDE RIBOSIDE TRANSPORTER PNUC"/>
    <property type="match status" value="1"/>
</dbReference>
<dbReference type="NCBIfam" id="TIGR01528">
    <property type="entry name" value="NMN_trans_PnuC"/>
    <property type="match status" value="1"/>
</dbReference>